<organism evidence="1 2">
    <name type="scientific">Punica granatum</name>
    <name type="common">Pomegranate</name>
    <dbReference type="NCBI Taxonomy" id="22663"/>
    <lineage>
        <taxon>Eukaryota</taxon>
        <taxon>Viridiplantae</taxon>
        <taxon>Streptophyta</taxon>
        <taxon>Embryophyta</taxon>
        <taxon>Tracheophyta</taxon>
        <taxon>Spermatophyta</taxon>
        <taxon>Magnoliopsida</taxon>
        <taxon>eudicotyledons</taxon>
        <taxon>Gunneridae</taxon>
        <taxon>Pentapetalae</taxon>
        <taxon>rosids</taxon>
        <taxon>malvids</taxon>
        <taxon>Myrtales</taxon>
        <taxon>Lythraceae</taxon>
        <taxon>Punica</taxon>
    </lineage>
</organism>
<proteinExistence type="predicted"/>
<reference evidence="2" key="1">
    <citation type="journal article" date="2017" name="Plant J.">
        <title>The pomegranate (Punica granatum L.) genome and the genomics of punicalagin biosynthesis.</title>
        <authorList>
            <person name="Qin G."/>
            <person name="Xu C."/>
            <person name="Ming R."/>
            <person name="Tang H."/>
            <person name="Guyot R."/>
            <person name="Kramer E.M."/>
            <person name="Hu Y."/>
            <person name="Yi X."/>
            <person name="Qi Y."/>
            <person name="Xu X."/>
            <person name="Gao Z."/>
            <person name="Pan H."/>
            <person name="Jian J."/>
            <person name="Tian Y."/>
            <person name="Yue Z."/>
            <person name="Xu Y."/>
        </authorList>
    </citation>
    <scope>NUCLEOTIDE SEQUENCE [LARGE SCALE GENOMIC DNA]</scope>
    <source>
        <strain evidence="2">cv. Dabenzi</strain>
    </source>
</reference>
<dbReference type="EMBL" id="MTKT01004892">
    <property type="protein sequence ID" value="OWM69396.1"/>
    <property type="molecule type" value="Genomic_DNA"/>
</dbReference>
<sequence>MLGVKPESSKCGSCRTVVVWLCGANAAPKVLICQRHILLKWLRFAEDQFYWLEQSYFDLLDIRQDSASCPARLEL</sequence>
<evidence type="ECO:0000313" key="1">
    <source>
        <dbReference type="EMBL" id="OWM69396.1"/>
    </source>
</evidence>
<protein>
    <submittedName>
        <fullName evidence="1">Uncharacterized protein</fullName>
    </submittedName>
</protein>
<accession>A0A218W9R0</accession>
<comment type="caution">
    <text evidence="1">The sequence shown here is derived from an EMBL/GenBank/DDBJ whole genome shotgun (WGS) entry which is preliminary data.</text>
</comment>
<name>A0A218W9R0_PUNGR</name>
<evidence type="ECO:0000313" key="2">
    <source>
        <dbReference type="Proteomes" id="UP000197138"/>
    </source>
</evidence>
<gene>
    <name evidence="1" type="ORF">CDL15_Pgr006359</name>
</gene>
<dbReference type="AlphaFoldDB" id="A0A218W9R0"/>
<dbReference type="Proteomes" id="UP000197138">
    <property type="component" value="Unassembled WGS sequence"/>
</dbReference>